<accession>A0A097EXW5</accession>
<keyword evidence="2" id="KW-1185">Reference proteome</keyword>
<dbReference type="RefSeq" id="YP_009101943.1">
    <property type="nucleotide sequence ID" value="NC_025447.1"/>
</dbReference>
<name>A0A097EXW5_9CAUD</name>
<sequence>MTRIKMYDLMQYSKIAIPVLNKVLDAFIAKYPENSVLCIPFSVPDKDDIFQVNVSTRGITLQQKYMDTEYYGIKLDSVQGSKSAYDFFVPNNIESWETNISKKDENDVPISGVFNNKVFYYYETDKFPEELYYNSEMSEDIDAFMFQLSLVHDIIDVQELRAEINLAKELSDMLPPFSMLFCEGGYFSKEVFEHFVDVVKGLDI</sequence>
<evidence type="ECO:0000313" key="2">
    <source>
        <dbReference type="Proteomes" id="UP000029889"/>
    </source>
</evidence>
<protein>
    <submittedName>
        <fullName evidence="1">Uncharacterized protein</fullName>
    </submittedName>
</protein>
<proteinExistence type="predicted"/>
<evidence type="ECO:0000313" key="1">
    <source>
        <dbReference type="EMBL" id="AIT14246.1"/>
    </source>
</evidence>
<dbReference type="GeneID" id="22111396"/>
<dbReference type="KEGG" id="vg:22111396"/>
<organism evidence="1 2">
    <name type="scientific">Escherichia phage 121Q</name>
    <dbReference type="NCBI Taxonomy" id="1555202"/>
    <lineage>
        <taxon>Viruses</taxon>
        <taxon>Duplodnaviria</taxon>
        <taxon>Heunggongvirae</taxon>
        <taxon>Uroviricota</taxon>
        <taxon>Caudoviricetes</taxon>
        <taxon>Asteriusvirus</taxon>
        <taxon>Asteriusvirus av121Q</taxon>
    </lineage>
</organism>
<dbReference type="EMBL" id="KM507819">
    <property type="protein sequence ID" value="AIT14246.1"/>
    <property type="molecule type" value="Genomic_DNA"/>
</dbReference>
<reference evidence="1 2" key="1">
    <citation type="submission" date="2014-09" db="EMBL/GenBank/DDBJ databases">
        <authorList>
            <person name="Lapin J.S."/>
            <person name="Pope W.H."/>
            <person name="Hua J."/>
            <person name="Ford M.E."/>
            <person name="Conway J.F."/>
            <person name="Hatfull G.F."/>
            <person name="Hendrix R.W."/>
        </authorList>
    </citation>
    <scope>NUCLEOTIDE SEQUENCE [LARGE SCALE GENOMIC DNA]</scope>
</reference>
<dbReference type="Proteomes" id="UP000029889">
    <property type="component" value="Segment"/>
</dbReference>
<gene>
    <name evidence="1" type="primary">356</name>
    <name evidence="1" type="ORF">PBI_121Q_356</name>
</gene>